<dbReference type="EMBL" id="BK032682">
    <property type="protein sequence ID" value="DAF54838.1"/>
    <property type="molecule type" value="Genomic_DNA"/>
</dbReference>
<reference evidence="1" key="1">
    <citation type="journal article" date="2021" name="Proc. Natl. Acad. Sci. U.S.A.">
        <title>A Catalog of Tens of Thousands of Viruses from Human Metagenomes Reveals Hidden Associations with Chronic Diseases.</title>
        <authorList>
            <person name="Tisza M.J."/>
            <person name="Buck C.B."/>
        </authorList>
    </citation>
    <scope>NUCLEOTIDE SEQUENCE</scope>
    <source>
        <strain evidence="1">CtqPo10</strain>
    </source>
</reference>
<name>A0A8S5SV80_9CAUD</name>
<protein>
    <submittedName>
        <fullName evidence="1">Uncharacterized protein</fullName>
    </submittedName>
</protein>
<accession>A0A8S5SV80</accession>
<evidence type="ECO:0000313" key="1">
    <source>
        <dbReference type="EMBL" id="DAF54838.1"/>
    </source>
</evidence>
<organism evidence="1">
    <name type="scientific">Siphoviridae sp. ctqPo10</name>
    <dbReference type="NCBI Taxonomy" id="2827948"/>
    <lineage>
        <taxon>Viruses</taxon>
        <taxon>Duplodnaviria</taxon>
        <taxon>Heunggongvirae</taxon>
        <taxon>Uroviricota</taxon>
        <taxon>Caudoviricetes</taxon>
    </lineage>
</organism>
<sequence length="36" mass="4425">MKSYLIFLNEKETLKKYSQVTKYREQILNIILMLEC</sequence>
<proteinExistence type="predicted"/>